<keyword evidence="8 9" id="KW-0539">Nucleus</keyword>
<dbReference type="InterPro" id="IPR009057">
    <property type="entry name" value="Homeodomain-like_sf"/>
</dbReference>
<dbReference type="InterPro" id="IPR001356">
    <property type="entry name" value="HD"/>
</dbReference>
<dbReference type="PROSITE" id="PS00027">
    <property type="entry name" value="HOMEOBOX_1"/>
    <property type="match status" value="1"/>
</dbReference>
<dbReference type="SMART" id="SM00389">
    <property type="entry name" value="HOX"/>
    <property type="match status" value="1"/>
</dbReference>
<proteinExistence type="inferred from homology"/>
<keyword evidence="3" id="KW-0805">Transcription regulation</keyword>
<dbReference type="SUPFAM" id="SSF55961">
    <property type="entry name" value="Bet v1-like"/>
    <property type="match status" value="2"/>
</dbReference>
<protein>
    <recommendedName>
        <fullName evidence="17">Homeobox domain-containing protein</fullName>
    </recommendedName>
</protein>
<evidence type="ECO:0000256" key="6">
    <source>
        <dbReference type="ARBA" id="ARBA00023155"/>
    </source>
</evidence>
<dbReference type="OrthoDB" id="6159439at2759"/>
<feature type="compositionally biased region" description="Gly residues" evidence="12">
    <location>
        <begin position="42"/>
        <end position="63"/>
    </location>
</feature>
<comment type="similarity">
    <text evidence="2">Belongs to the HD-ZIP homeobox family. Class IV subfamily.</text>
</comment>
<dbReference type="PANTHER" id="PTHR45654:SF5">
    <property type="entry name" value="HOMEOBOX-LEUCINE ZIPPER PROTEIN ANTHOCYANINLESS 2-RELATED"/>
    <property type="match status" value="1"/>
</dbReference>
<dbReference type="PROSITE" id="PS50848">
    <property type="entry name" value="START"/>
    <property type="match status" value="1"/>
</dbReference>
<feature type="DNA-binding region" description="Homeobox" evidence="9">
    <location>
        <begin position="102"/>
        <end position="161"/>
    </location>
</feature>
<dbReference type="PROSITE" id="PS50071">
    <property type="entry name" value="HOMEOBOX_2"/>
    <property type="match status" value="1"/>
</dbReference>
<keyword evidence="7" id="KW-0804">Transcription</keyword>
<dbReference type="InterPro" id="IPR002913">
    <property type="entry name" value="START_lipid-bd_dom"/>
</dbReference>
<evidence type="ECO:0000256" key="12">
    <source>
        <dbReference type="SAM" id="MobiDB-lite"/>
    </source>
</evidence>
<evidence type="ECO:0000256" key="3">
    <source>
        <dbReference type="ARBA" id="ARBA00023015"/>
    </source>
</evidence>
<dbReference type="GO" id="GO:0005634">
    <property type="term" value="C:nucleus"/>
    <property type="evidence" value="ECO:0007669"/>
    <property type="project" value="UniProtKB-SubCell"/>
</dbReference>
<dbReference type="InterPro" id="IPR042160">
    <property type="entry name" value="HD-Zip_IV"/>
</dbReference>
<reference evidence="15 16" key="1">
    <citation type="submission" date="2018-04" db="EMBL/GenBank/DDBJ databases">
        <title>WGS assembly of Panicum hallii var. hallii HAL2.</title>
        <authorList>
            <person name="Lovell J."/>
            <person name="Jenkins J."/>
            <person name="Lowry D."/>
            <person name="Mamidi S."/>
            <person name="Sreedasyam A."/>
            <person name="Weng X."/>
            <person name="Barry K."/>
            <person name="Bonette J."/>
            <person name="Campitelli B."/>
            <person name="Daum C."/>
            <person name="Gordon S."/>
            <person name="Gould B."/>
            <person name="Lipzen A."/>
            <person name="MacQueen A."/>
            <person name="Palacio-Mejia J."/>
            <person name="Plott C."/>
            <person name="Shakirov E."/>
            <person name="Shu S."/>
            <person name="Yoshinaga Y."/>
            <person name="Zane M."/>
            <person name="Rokhsar D."/>
            <person name="Grimwood J."/>
            <person name="Schmutz J."/>
            <person name="Juenger T."/>
        </authorList>
    </citation>
    <scope>NUCLEOTIDE SEQUENCE [LARGE SCALE GENOMIC DNA]</scope>
    <source>
        <strain evidence="16">cv. HAL2</strain>
    </source>
</reference>
<evidence type="ECO:0000256" key="8">
    <source>
        <dbReference type="ARBA" id="ARBA00023242"/>
    </source>
</evidence>
<dbReference type="PANTHER" id="PTHR45654">
    <property type="entry name" value="HOMEOBOX-LEUCINE ZIPPER PROTEIN MERISTEM L1"/>
    <property type="match status" value="1"/>
</dbReference>
<keyword evidence="6 9" id="KW-0371">Homeobox</keyword>
<dbReference type="Gene3D" id="1.10.10.60">
    <property type="entry name" value="Homeodomain-like"/>
    <property type="match status" value="1"/>
</dbReference>
<dbReference type="Gramene" id="PUZ57755">
    <property type="protein sequence ID" value="PUZ57755"/>
    <property type="gene ID" value="GQ55_5G454800"/>
</dbReference>
<evidence type="ECO:0000256" key="5">
    <source>
        <dbReference type="ARBA" id="ARBA00023125"/>
    </source>
</evidence>
<comment type="subcellular location">
    <subcellularLocation>
        <location evidence="1 9 10">Nucleus</location>
    </subcellularLocation>
</comment>
<evidence type="ECO:0000313" key="15">
    <source>
        <dbReference type="EMBL" id="PUZ57755.1"/>
    </source>
</evidence>
<evidence type="ECO:0000256" key="10">
    <source>
        <dbReference type="RuleBase" id="RU000682"/>
    </source>
</evidence>
<evidence type="ECO:0000259" key="14">
    <source>
        <dbReference type="PROSITE" id="PS50848"/>
    </source>
</evidence>
<feature type="compositionally biased region" description="Basic and acidic residues" evidence="12">
    <location>
        <begin position="66"/>
        <end position="82"/>
    </location>
</feature>
<dbReference type="AlphaFoldDB" id="A0A2T7DQ95"/>
<evidence type="ECO:0000256" key="9">
    <source>
        <dbReference type="PROSITE-ProRule" id="PRU00108"/>
    </source>
</evidence>
<feature type="domain" description="Homeobox" evidence="13">
    <location>
        <begin position="100"/>
        <end position="160"/>
    </location>
</feature>
<dbReference type="GO" id="GO:0003677">
    <property type="term" value="F:DNA binding"/>
    <property type="evidence" value="ECO:0007669"/>
    <property type="project" value="UniProtKB-UniRule"/>
</dbReference>
<feature type="region of interest" description="Disordered" evidence="12">
    <location>
        <begin position="18"/>
        <end position="110"/>
    </location>
</feature>
<dbReference type="FunFam" id="1.10.10.60:FF:000229">
    <property type="entry name" value="Homeobox-leucine zipper protein HDG1"/>
    <property type="match status" value="1"/>
</dbReference>
<dbReference type="EMBL" id="CM009753">
    <property type="protein sequence ID" value="PUZ57755.1"/>
    <property type="molecule type" value="Genomic_DNA"/>
</dbReference>
<accession>A0A2T7DQ95</accession>
<feature type="compositionally biased region" description="Low complexity" evidence="12">
    <location>
        <begin position="19"/>
        <end position="36"/>
    </location>
</feature>
<dbReference type="InterPro" id="IPR017970">
    <property type="entry name" value="Homeobox_CS"/>
</dbReference>
<sequence length="809" mass="86509">MSFGSLFDGGAGGGGGGMQFPFAAGFSSSPGLSLGLDNNAGSGAGMGGGRALPGGLGAGGGSGAARDADAENDSRSGSDHLDAMSGGGEDEDDAEPGNPRKRKKRYHRHTPQQIQELEALFKECPHPDEKQRGELSRRLGLDPRQVKFWFQNRRTQMKTQLERHENALLKQENDKLRAENMTIREAMRSPMCGSCGSPAMLGEVSLEEQHLCIENARLKDELNRVYALATKFLGKPMSMLAGPMMQPHLSSLPMPSSSLELAVGGFRGLGSIPSATMPGSMGEFAGGVSSPLGTVITPARATGSAPPAMVGIDRSMLLELAISAMDELVKLAQIDEPLWLPSLNSSPNKEMLNFEEYAHTFLPCIGVKPMGYVSEASRESGLVIIDDSVALVETLMDERRWSDMFSCMIAKATVLEEVTSGIAGSRNGALLLMKAELQVLSPLVPIREVTFLRFCKQLAEGAWAVVDVSIDGLLRDQNSATTSNAANIRCRRLPSGCVMQDTPNGYCKVTWVEHTEYNEASVHQLYRPLLRSGLAFGARRWLAMLQRQCECLAILMSPDTVSANDSSVITQEGKRSMLKLARRMTENFCAGVSASSAREWSKLDGATGSIGEDVRVMARKSVDEPGEPPGVVLSAATSVWVPVAPEKLFNFLRDEQLRAEWDILSNGGPMQEMANIAKGQEHGNSVSLLRASAMSANQSSMLILQETCTDASGSMVVYAPVDIPAMQLVMNGGDSTYVALLPSGFAILPDGPSAATGHKTGGSLLTVAFQILVNSQPTAKLTVESVETVNNLISCTIKKIKTALQCDAT</sequence>
<evidence type="ECO:0000256" key="2">
    <source>
        <dbReference type="ARBA" id="ARBA00006789"/>
    </source>
</evidence>
<keyword evidence="16" id="KW-1185">Reference proteome</keyword>
<dbReference type="Pfam" id="PF25797">
    <property type="entry name" value="PDF2_C"/>
    <property type="match status" value="1"/>
</dbReference>
<feature type="compositionally biased region" description="Basic residues" evidence="12">
    <location>
        <begin position="99"/>
        <end position="110"/>
    </location>
</feature>
<evidence type="ECO:0008006" key="17">
    <source>
        <dbReference type="Google" id="ProtNLM"/>
    </source>
</evidence>
<gene>
    <name evidence="15" type="ORF">GQ55_5G454800</name>
</gene>
<dbReference type="Pfam" id="PF00046">
    <property type="entry name" value="Homeodomain"/>
    <property type="match status" value="1"/>
</dbReference>
<dbReference type="Proteomes" id="UP000244336">
    <property type="component" value="Chromosome 5"/>
</dbReference>
<dbReference type="CDD" id="cd08875">
    <property type="entry name" value="START_ArGLABRA2_like"/>
    <property type="match status" value="1"/>
</dbReference>
<dbReference type="GO" id="GO:0000981">
    <property type="term" value="F:DNA-binding transcription factor activity, RNA polymerase II-specific"/>
    <property type="evidence" value="ECO:0007669"/>
    <property type="project" value="InterPro"/>
</dbReference>
<evidence type="ECO:0000256" key="4">
    <source>
        <dbReference type="ARBA" id="ARBA00023054"/>
    </source>
</evidence>
<dbReference type="InterPro" id="IPR023393">
    <property type="entry name" value="START-like_dom_sf"/>
</dbReference>
<evidence type="ECO:0000256" key="7">
    <source>
        <dbReference type="ARBA" id="ARBA00023163"/>
    </source>
</evidence>
<keyword evidence="5 9" id="KW-0238">DNA-binding</keyword>
<keyword evidence="4 11" id="KW-0175">Coiled coil</keyword>
<dbReference type="SUPFAM" id="SSF46689">
    <property type="entry name" value="Homeodomain-like"/>
    <property type="match status" value="1"/>
</dbReference>
<dbReference type="InterPro" id="IPR057993">
    <property type="entry name" value="HD-Zip_IV_C"/>
</dbReference>
<organism evidence="15 16">
    <name type="scientific">Panicum hallii var. hallii</name>
    <dbReference type="NCBI Taxonomy" id="1504633"/>
    <lineage>
        <taxon>Eukaryota</taxon>
        <taxon>Viridiplantae</taxon>
        <taxon>Streptophyta</taxon>
        <taxon>Embryophyta</taxon>
        <taxon>Tracheophyta</taxon>
        <taxon>Spermatophyta</taxon>
        <taxon>Magnoliopsida</taxon>
        <taxon>Liliopsida</taxon>
        <taxon>Poales</taxon>
        <taxon>Poaceae</taxon>
        <taxon>PACMAD clade</taxon>
        <taxon>Panicoideae</taxon>
        <taxon>Panicodae</taxon>
        <taxon>Paniceae</taxon>
        <taxon>Panicinae</taxon>
        <taxon>Panicum</taxon>
        <taxon>Panicum sect. Panicum</taxon>
    </lineage>
</organism>
<dbReference type="SMART" id="SM00234">
    <property type="entry name" value="START"/>
    <property type="match status" value="1"/>
</dbReference>
<dbReference type="Pfam" id="PF01852">
    <property type="entry name" value="START"/>
    <property type="match status" value="1"/>
</dbReference>
<dbReference type="Gene3D" id="3.30.530.20">
    <property type="match status" value="1"/>
</dbReference>
<evidence type="ECO:0000313" key="16">
    <source>
        <dbReference type="Proteomes" id="UP000244336"/>
    </source>
</evidence>
<feature type="coiled-coil region" evidence="11">
    <location>
        <begin position="154"/>
        <end position="186"/>
    </location>
</feature>
<name>A0A2T7DQ95_9POAL</name>
<dbReference type="CDD" id="cd00086">
    <property type="entry name" value="homeodomain"/>
    <property type="match status" value="1"/>
</dbReference>
<evidence type="ECO:0000256" key="11">
    <source>
        <dbReference type="SAM" id="Coils"/>
    </source>
</evidence>
<evidence type="ECO:0000256" key="1">
    <source>
        <dbReference type="ARBA" id="ARBA00004123"/>
    </source>
</evidence>
<feature type="domain" description="START" evidence="14">
    <location>
        <begin position="310"/>
        <end position="554"/>
    </location>
</feature>
<dbReference type="GO" id="GO:0008289">
    <property type="term" value="F:lipid binding"/>
    <property type="evidence" value="ECO:0007669"/>
    <property type="project" value="InterPro"/>
</dbReference>
<dbReference type="STRING" id="1504633.A0A2T7DQ95"/>
<evidence type="ECO:0000259" key="13">
    <source>
        <dbReference type="PROSITE" id="PS50071"/>
    </source>
</evidence>